<dbReference type="AlphaFoldDB" id="A0A5B9E7W2"/>
<gene>
    <name evidence="1" type="ORF">FTW19_10235</name>
</gene>
<organism evidence="1 2">
    <name type="scientific">Terriglobus albidus</name>
    <dbReference type="NCBI Taxonomy" id="1592106"/>
    <lineage>
        <taxon>Bacteria</taxon>
        <taxon>Pseudomonadati</taxon>
        <taxon>Acidobacteriota</taxon>
        <taxon>Terriglobia</taxon>
        <taxon>Terriglobales</taxon>
        <taxon>Acidobacteriaceae</taxon>
        <taxon>Terriglobus</taxon>
    </lineage>
</organism>
<dbReference type="KEGG" id="talb:FTW19_10235"/>
<sequence length="265" mass="29380">MSTAPAITVLELTPVECASPFQAFCVPDLAFPLSGEVRRPIVDLVKRLLAAAEKIGLTTPALWLDTQQLHQDGGSKVYGSHARQWSPAMGFCFDPSEAAPRKLRFDDLLNMEYGTQPKLADRSCIFVSNVQQSFAAYEVMGGRGVANLLCFREADTLAAAQRYMQHTQKTLKRYMAEGEFQNFKYYFPLLTSGSVAQASAQQLSEWLAEADLYLRESPETKELVIVGGRSLEHLLETAGLQRTGYGEVSPWALHLPQQTETGEIQ</sequence>
<protein>
    <submittedName>
        <fullName evidence="1">Uncharacterized protein</fullName>
    </submittedName>
</protein>
<keyword evidence="2" id="KW-1185">Reference proteome</keyword>
<accession>A0A5B9E7W2</accession>
<proteinExistence type="predicted"/>
<name>A0A5B9E7W2_9BACT</name>
<dbReference type="OrthoDB" id="126257at2"/>
<dbReference type="RefSeq" id="WP_147647533.1">
    <property type="nucleotide sequence ID" value="NZ_CP042806.1"/>
</dbReference>
<evidence type="ECO:0000313" key="1">
    <source>
        <dbReference type="EMBL" id="QEE28343.1"/>
    </source>
</evidence>
<dbReference type="EMBL" id="CP042806">
    <property type="protein sequence ID" value="QEE28343.1"/>
    <property type="molecule type" value="Genomic_DNA"/>
</dbReference>
<reference evidence="1 2" key="1">
    <citation type="submission" date="2019-08" db="EMBL/GenBank/DDBJ databases">
        <title>Complete genome sequence of Terriglobus albidus strain ORNL.</title>
        <authorList>
            <person name="Podar M."/>
        </authorList>
    </citation>
    <scope>NUCLEOTIDE SEQUENCE [LARGE SCALE GENOMIC DNA]</scope>
    <source>
        <strain evidence="1 2">ORNL</strain>
    </source>
</reference>
<dbReference type="Proteomes" id="UP000321820">
    <property type="component" value="Chromosome"/>
</dbReference>
<evidence type="ECO:0000313" key="2">
    <source>
        <dbReference type="Proteomes" id="UP000321820"/>
    </source>
</evidence>